<protein>
    <recommendedName>
        <fullName evidence="1">NqrA N-terminal barrel-sandwich hybrid domain-containing protein</fullName>
    </recommendedName>
</protein>
<feature type="non-terminal residue" evidence="2">
    <location>
        <position position="80"/>
    </location>
</feature>
<gene>
    <name evidence="2" type="ORF">METZ01_LOCUS260665</name>
</gene>
<dbReference type="PANTHER" id="PTHR37839:SF1">
    <property type="entry name" value="NA(+)-TRANSLOCATING NADH-QUINONE REDUCTASE SUBUNIT A"/>
    <property type="match status" value="1"/>
</dbReference>
<name>A0A382JAL4_9ZZZZ</name>
<dbReference type="PANTHER" id="PTHR37839">
    <property type="entry name" value="NA(+)-TRANSLOCATING NADH-QUINONE REDUCTASE SUBUNIT A"/>
    <property type="match status" value="1"/>
</dbReference>
<dbReference type="GO" id="GO:0006814">
    <property type="term" value="P:sodium ion transport"/>
    <property type="evidence" value="ECO:0007669"/>
    <property type="project" value="InterPro"/>
</dbReference>
<feature type="domain" description="NqrA N-terminal barrel-sandwich hybrid" evidence="1">
    <location>
        <begin position="8"/>
        <end position="80"/>
    </location>
</feature>
<reference evidence="2" key="1">
    <citation type="submission" date="2018-05" db="EMBL/GenBank/DDBJ databases">
        <authorList>
            <person name="Lanie J.A."/>
            <person name="Ng W.-L."/>
            <person name="Kazmierczak K.M."/>
            <person name="Andrzejewski T.M."/>
            <person name="Davidsen T.M."/>
            <person name="Wayne K.J."/>
            <person name="Tettelin H."/>
            <person name="Glass J.I."/>
            <person name="Rusch D."/>
            <person name="Podicherti R."/>
            <person name="Tsui H.-C.T."/>
            <person name="Winkler M.E."/>
        </authorList>
    </citation>
    <scope>NUCLEOTIDE SEQUENCE</scope>
</reference>
<dbReference type="GO" id="GO:0016655">
    <property type="term" value="F:oxidoreductase activity, acting on NAD(P)H, quinone or similar compound as acceptor"/>
    <property type="evidence" value="ECO:0007669"/>
    <property type="project" value="InterPro"/>
</dbReference>
<accession>A0A382JAL4</accession>
<dbReference type="AlphaFoldDB" id="A0A382JAL4"/>
<evidence type="ECO:0000313" key="2">
    <source>
        <dbReference type="EMBL" id="SVC07811.1"/>
    </source>
</evidence>
<evidence type="ECO:0000259" key="1">
    <source>
        <dbReference type="Pfam" id="PF05896"/>
    </source>
</evidence>
<dbReference type="EMBL" id="UINC01072288">
    <property type="protein sequence ID" value="SVC07811.1"/>
    <property type="molecule type" value="Genomic_DNA"/>
</dbReference>
<sequence length="80" mass="8861">MGQRRSFRIKQGLDLPITGECQQVIEDARPVTQVAVVGTDYHDLRPTMAVEEGDDVCIGQLLFEDKRRSGIRFTSPAGGK</sequence>
<organism evidence="2">
    <name type="scientific">marine metagenome</name>
    <dbReference type="NCBI Taxonomy" id="408172"/>
    <lineage>
        <taxon>unclassified sequences</taxon>
        <taxon>metagenomes</taxon>
        <taxon>ecological metagenomes</taxon>
    </lineage>
</organism>
<proteinExistence type="predicted"/>
<dbReference type="InterPro" id="IPR008703">
    <property type="entry name" value="NqrA"/>
</dbReference>
<dbReference type="Pfam" id="PF05896">
    <property type="entry name" value="NQRA_N"/>
    <property type="match status" value="1"/>
</dbReference>
<dbReference type="InterPro" id="IPR056147">
    <property type="entry name" value="NQRA_N"/>
</dbReference>